<dbReference type="PANTHER" id="PTHR10169">
    <property type="entry name" value="DNA TOPOISOMERASE/GYRASE"/>
    <property type="match status" value="1"/>
</dbReference>
<dbReference type="SMART" id="SM00434">
    <property type="entry name" value="TOP4c"/>
    <property type="match status" value="1"/>
</dbReference>
<dbReference type="SUPFAM" id="SSF55874">
    <property type="entry name" value="ATPase domain of HSP90 chaperone/DNA topoisomerase II/histidine kinase"/>
    <property type="match status" value="1"/>
</dbReference>
<evidence type="ECO:0000256" key="12">
    <source>
        <dbReference type="ARBA" id="ARBA00023029"/>
    </source>
</evidence>
<evidence type="ECO:0000256" key="10">
    <source>
        <dbReference type="ARBA" id="ARBA00022840"/>
    </source>
</evidence>
<evidence type="ECO:0000256" key="3">
    <source>
        <dbReference type="ARBA" id="ARBA00001936"/>
    </source>
</evidence>
<keyword evidence="10" id="KW-0067">ATP-binding</keyword>
<keyword evidence="8" id="KW-0479">Metal-binding</keyword>
<name>A0A5B8IQI4_9VIRU</name>
<evidence type="ECO:0000256" key="8">
    <source>
        <dbReference type="ARBA" id="ARBA00022723"/>
    </source>
</evidence>
<comment type="cofactor">
    <cofactor evidence="4">
        <name>Mg(2+)</name>
        <dbReference type="ChEBI" id="CHEBI:18420"/>
    </cofactor>
</comment>
<dbReference type="Gene3D" id="1.10.268.10">
    <property type="entry name" value="Topoisomerase, domain 3"/>
    <property type="match status" value="1"/>
</dbReference>
<dbReference type="GO" id="GO:0003918">
    <property type="term" value="F:DNA topoisomerase type II (double strand cut, ATP-hydrolyzing) activity"/>
    <property type="evidence" value="ECO:0007669"/>
    <property type="project" value="UniProtKB-EC"/>
</dbReference>
<proteinExistence type="inferred from homology"/>
<dbReference type="Gene3D" id="3.30.565.10">
    <property type="entry name" value="Histidine kinase-like ATPase, C-terminal domain"/>
    <property type="match status" value="1"/>
</dbReference>
<dbReference type="Gene3D" id="3.90.199.10">
    <property type="entry name" value="Topoisomerase II, domain 5"/>
    <property type="match status" value="1"/>
</dbReference>
<feature type="domain" description="Toprim" evidence="17">
    <location>
        <begin position="445"/>
        <end position="562"/>
    </location>
</feature>
<dbReference type="Pfam" id="PF00204">
    <property type="entry name" value="DNA_gyraseB"/>
    <property type="match status" value="1"/>
</dbReference>
<dbReference type="FunFam" id="3.90.199.10:FF:000002">
    <property type="entry name" value="DNA topoisomerase 2"/>
    <property type="match status" value="1"/>
</dbReference>
<accession>A0A5B8IQI4</accession>
<dbReference type="PROSITE" id="PS50880">
    <property type="entry name" value="TOPRIM"/>
    <property type="match status" value="1"/>
</dbReference>
<dbReference type="InterPro" id="IPR036890">
    <property type="entry name" value="HATPase_C_sf"/>
</dbReference>
<organism evidence="19">
    <name type="scientific">Mimiviridae sp. ChoanoV1</name>
    <dbReference type="NCBI Taxonomy" id="2596887"/>
    <lineage>
        <taxon>Viruses</taxon>
        <taxon>Varidnaviria</taxon>
        <taxon>Bamfordvirae</taxon>
        <taxon>Nucleocytoviricota</taxon>
        <taxon>Megaviricetes</taxon>
        <taxon>Imitervirales</taxon>
        <taxon>Schizomimiviridae</taxon>
    </lineage>
</organism>
<evidence type="ECO:0000256" key="15">
    <source>
        <dbReference type="ARBA" id="ARBA00031138"/>
    </source>
</evidence>
<dbReference type="EMBL" id="MK250093">
    <property type="protein sequence ID" value="QDY52451.1"/>
    <property type="molecule type" value="Genomic_DNA"/>
</dbReference>
<dbReference type="InterPro" id="IPR006171">
    <property type="entry name" value="TOPRIM_dom"/>
</dbReference>
<evidence type="ECO:0000256" key="6">
    <source>
        <dbReference type="ARBA" id="ARBA00012895"/>
    </source>
</evidence>
<evidence type="ECO:0000259" key="18">
    <source>
        <dbReference type="PROSITE" id="PS52040"/>
    </source>
</evidence>
<dbReference type="Gene3D" id="3.30.230.10">
    <property type="match status" value="1"/>
</dbReference>
<dbReference type="PANTHER" id="PTHR10169:SF38">
    <property type="entry name" value="DNA TOPOISOMERASE 2"/>
    <property type="match status" value="1"/>
</dbReference>
<sequence length="1151" mass="133365">MPETKITIKKENKKKDKSGITKYTHVEHVLKISDTYVGSMDKTEEVHWIYNEELQKMEKKSIKYTPGEYKIFDEILVNSLDQIVRLKQKIDKGEDLMPVKTIKVNFNKEEGWISVYNDGEGITIDKHSEEGIYIPELIFGHLLTSGNYDKKEKVTGGKNGYGGKLANIFSKQFIIETVDREVGKKYIQVFRDNMSTKDKPKITSCKAKPYTKITYYPDFARFGSENLTDDMITLITKRTYDAAAITDPSITIFLNDKKLECKSFETYTDLYLGDKKEVPRVYQEVNDRWEVCIALNPTQSFEQISFVNGITTYQGGKHVEYITNQVTKKLAEYILKKKKVTVKPPHIKENIFVFIRCLINDPSFNSQVKECLTTPMSKFGSKCELEPKFIDKLAKMGLMETAMSLSAFKENKDLKKTDGKKKGTIRGIPKLDDANWAGTNKSHMCTLILTEGDSAKALAISGLSVIGRDKYGVFPLKGKVLNVKGEEKNLIKKISENEEIKNLKKIIGLQSQKKYKDVSELRYGSIMLLTDQDEDGSHIKGLLFNLFQTLWPELFRMEGFNKSMLTPIVKATKGKKIKSFYNLSDYETWKKGRTGWSIKYYKGLGTSTPKEAKEYFKDMRIVNYKFVEEKSDEAIELAFNKKLADKRKDWLGDYDRNNVLDYTESDVTHEDFIYKELIHFSNSDNKRSIACLIDGLKTSHRKILFCAFKKKLYKEIRVAQFAGYVSEHGGYHHGETSLQGAIVNMAQDLVGSNNINILEPIGQFGTRIMGGSDSAQPRYIHTCIPELIPFIYRKEDMDVLNYNDDDGYLVEPEFYVPIIPMILVNGSEGIGTGWSSFIPSFNPLDIICNIKQMIKNYKNSKPLQEDIGELVPWYRGFEGTMLKMDEKRFVSRGKYNVLDDTTLEITELPVRTWTHKYKEHLESIMVDGSKDSKGKKKEYVRNYTSQCTDDSVYFKVKMHEDDLDDLVHYGTVNDVFKLQTKINLSNMVMYDQKGHLKKYDNVNDILENYFTVRMEYYEKRKAFQLESLKQELIILNARVRFILEFISGEIVISNRTKQNLLEQLSKREYPQVDDNYDYLIKMPIYNLTTERIDELNKDKDMKTEMYGTLEEIQSYDIWLSELKILSKEYEKFLKKFKKEETEPKKVKGKKK</sequence>
<dbReference type="PROSITE" id="PS00177">
    <property type="entry name" value="TOPOISOMERASE_II"/>
    <property type="match status" value="1"/>
</dbReference>
<comment type="similarity">
    <text evidence="5">Belongs to the type II topoisomerase family.</text>
</comment>
<protein>
    <recommendedName>
        <fullName evidence="7">DNA topoisomerase 2</fullName>
        <ecNumber evidence="6">5.6.2.2</ecNumber>
    </recommendedName>
    <alternativeName>
        <fullName evidence="15">DNA topoisomerase II</fullName>
    </alternativeName>
</protein>
<comment type="cofactor">
    <cofactor evidence="2">
        <name>Ca(2+)</name>
        <dbReference type="ChEBI" id="CHEBI:29108"/>
    </cofactor>
</comment>
<dbReference type="GO" id="GO:0005524">
    <property type="term" value="F:ATP binding"/>
    <property type="evidence" value="ECO:0007669"/>
    <property type="project" value="UniProtKB-KW"/>
</dbReference>
<evidence type="ECO:0000256" key="13">
    <source>
        <dbReference type="ARBA" id="ARBA00023125"/>
    </source>
</evidence>
<dbReference type="InterPro" id="IPR031660">
    <property type="entry name" value="TOPRIM_C"/>
</dbReference>
<dbReference type="Pfam" id="PF00521">
    <property type="entry name" value="DNA_topoisoIV"/>
    <property type="match status" value="1"/>
</dbReference>
<evidence type="ECO:0000256" key="16">
    <source>
        <dbReference type="PROSITE-ProRule" id="PRU01384"/>
    </source>
</evidence>
<dbReference type="InterPro" id="IPR001241">
    <property type="entry name" value="Topo_IIA"/>
</dbReference>
<dbReference type="InterPro" id="IPR013758">
    <property type="entry name" value="Topo_IIA_A/C_ab"/>
</dbReference>
<dbReference type="InterPro" id="IPR001154">
    <property type="entry name" value="TopoII_euk"/>
</dbReference>
<evidence type="ECO:0000256" key="14">
    <source>
        <dbReference type="ARBA" id="ARBA00023235"/>
    </source>
</evidence>
<dbReference type="InterPro" id="IPR018522">
    <property type="entry name" value="TopoIIA_CS"/>
</dbReference>
<dbReference type="InterPro" id="IPR013757">
    <property type="entry name" value="Topo_IIA_A_a_sf"/>
</dbReference>
<evidence type="ECO:0000256" key="9">
    <source>
        <dbReference type="ARBA" id="ARBA00022741"/>
    </source>
</evidence>
<dbReference type="GO" id="GO:0046872">
    <property type="term" value="F:metal ion binding"/>
    <property type="evidence" value="ECO:0007669"/>
    <property type="project" value="UniProtKB-KW"/>
</dbReference>
<dbReference type="PROSITE" id="PS52040">
    <property type="entry name" value="TOPO_IIA"/>
    <property type="match status" value="1"/>
</dbReference>
<dbReference type="Gene3D" id="3.40.50.670">
    <property type="match status" value="1"/>
</dbReference>
<dbReference type="GO" id="GO:0006265">
    <property type="term" value="P:DNA topological change"/>
    <property type="evidence" value="ECO:0007669"/>
    <property type="project" value="UniProtKB-UniRule"/>
</dbReference>
<dbReference type="InterPro" id="IPR020568">
    <property type="entry name" value="Ribosomal_Su5_D2-typ_SF"/>
</dbReference>
<dbReference type="GO" id="GO:0003677">
    <property type="term" value="F:DNA binding"/>
    <property type="evidence" value="ECO:0007669"/>
    <property type="project" value="UniProtKB-UniRule"/>
</dbReference>
<keyword evidence="14 16" id="KW-0413">Isomerase</keyword>
<dbReference type="CDD" id="cd03481">
    <property type="entry name" value="TopoIIA_Trans_ScTopoIIA"/>
    <property type="match status" value="1"/>
</dbReference>
<dbReference type="SUPFAM" id="SSF56719">
    <property type="entry name" value="Type II DNA topoisomerase"/>
    <property type="match status" value="1"/>
</dbReference>
<feature type="domain" description="Topo IIA-type catalytic" evidence="18">
    <location>
        <begin position="689"/>
        <end position="1122"/>
    </location>
</feature>
<dbReference type="FunFam" id="3.40.50.670:FF:000001">
    <property type="entry name" value="DNA topoisomerase 2"/>
    <property type="match status" value="1"/>
</dbReference>
<evidence type="ECO:0000256" key="5">
    <source>
        <dbReference type="ARBA" id="ARBA00011080"/>
    </source>
</evidence>
<feature type="active site" description="O-(5'-phospho-DNA)-tyrosine intermediate" evidence="16">
    <location>
        <position position="779"/>
    </location>
</feature>
<dbReference type="InterPro" id="IPR013506">
    <property type="entry name" value="Topo_IIA_bsu_dom2"/>
</dbReference>
<comment type="catalytic activity">
    <reaction evidence="1 16">
        <text>ATP-dependent breakage, passage and rejoining of double-stranded DNA.</text>
        <dbReference type="EC" id="5.6.2.2"/>
    </reaction>
</comment>
<dbReference type="Gene3D" id="3.30.1360.40">
    <property type="match status" value="1"/>
</dbReference>
<comment type="cofactor">
    <cofactor evidence="3">
        <name>Mn(2+)</name>
        <dbReference type="ChEBI" id="CHEBI:29035"/>
    </cofactor>
</comment>
<dbReference type="GO" id="GO:0000819">
    <property type="term" value="P:sister chromatid segregation"/>
    <property type="evidence" value="ECO:0007669"/>
    <property type="project" value="TreeGrafter"/>
</dbReference>
<evidence type="ECO:0000256" key="7">
    <source>
        <dbReference type="ARBA" id="ARBA00019635"/>
    </source>
</evidence>
<keyword evidence="9" id="KW-0547">Nucleotide-binding</keyword>
<dbReference type="InterPro" id="IPR002205">
    <property type="entry name" value="Topo_IIA_dom_A"/>
</dbReference>
<dbReference type="InterPro" id="IPR013760">
    <property type="entry name" value="Topo_IIA-like_dom_sf"/>
</dbReference>
<dbReference type="InterPro" id="IPR014721">
    <property type="entry name" value="Ribsml_uS5_D2-typ_fold_subgr"/>
</dbReference>
<keyword evidence="11" id="KW-0460">Magnesium</keyword>
<evidence type="ECO:0000256" key="2">
    <source>
        <dbReference type="ARBA" id="ARBA00001913"/>
    </source>
</evidence>
<dbReference type="PRINTS" id="PR01158">
    <property type="entry name" value="TOPISMRASEII"/>
</dbReference>
<dbReference type="Pfam" id="PF16898">
    <property type="entry name" value="TOPRIM_C"/>
    <property type="match status" value="1"/>
</dbReference>
<evidence type="ECO:0000259" key="17">
    <source>
        <dbReference type="PROSITE" id="PS50880"/>
    </source>
</evidence>
<dbReference type="Gene3D" id="3.30.1490.30">
    <property type="match status" value="1"/>
</dbReference>
<dbReference type="SMART" id="SM00433">
    <property type="entry name" value="TOP2c"/>
    <property type="match status" value="1"/>
</dbReference>
<dbReference type="InterPro" id="IPR013759">
    <property type="entry name" value="Topo_IIA_B_C"/>
</dbReference>
<evidence type="ECO:0000256" key="1">
    <source>
        <dbReference type="ARBA" id="ARBA00000185"/>
    </source>
</evidence>
<dbReference type="SUPFAM" id="SSF54211">
    <property type="entry name" value="Ribosomal protein S5 domain 2-like"/>
    <property type="match status" value="1"/>
</dbReference>
<keyword evidence="12 16" id="KW-0799">Topoisomerase</keyword>
<evidence type="ECO:0000313" key="19">
    <source>
        <dbReference type="EMBL" id="QDY52451.1"/>
    </source>
</evidence>
<keyword evidence="13 16" id="KW-0238">DNA-binding</keyword>
<reference evidence="19" key="1">
    <citation type="submission" date="2018-11" db="EMBL/GenBank/DDBJ databases">
        <title>A distinct lineage of giant viruses engineers rhodopsin photosystems in predatory marine eukaryotes.</title>
        <authorList>
            <person name="Needham D.M."/>
            <person name="Yoshizawa S."/>
            <person name="Hosaka T."/>
            <person name="Poirier C."/>
            <person name="Choi C.-J."/>
            <person name="Hehenberger E."/>
            <person name="Irwin N.A.T."/>
            <person name="Wilken S."/>
            <person name="Yung C.-M."/>
            <person name="Bachy C."/>
            <person name="Kurihara R."/>
            <person name="Nakajima Y."/>
            <person name="Kojima K."/>
            <person name="Kimura-Someya T."/>
            <person name="Leonard G."/>
            <person name="Malmstrom R.R."/>
            <person name="Mende D."/>
            <person name="Olson D.K."/>
            <person name="Sudo Y."/>
            <person name="Sudek S."/>
            <person name="Richards T.A."/>
            <person name="DeLong E.F."/>
            <person name="Keeling P.J."/>
            <person name="Santoro A.E."/>
            <person name="Shirouzu M."/>
            <person name="Iwasaki W."/>
            <person name="Worden A.Z."/>
        </authorList>
    </citation>
    <scope>NUCLEOTIDE SEQUENCE</scope>
</reference>
<dbReference type="FunFam" id="3.30.1360.40:FF:000003">
    <property type="entry name" value="DNA topoisomerase 2"/>
    <property type="match status" value="1"/>
</dbReference>
<evidence type="ECO:0000256" key="4">
    <source>
        <dbReference type="ARBA" id="ARBA00001946"/>
    </source>
</evidence>
<dbReference type="InterPro" id="IPR050634">
    <property type="entry name" value="DNA_Topoisomerase_II"/>
</dbReference>
<dbReference type="PRINTS" id="PR00418">
    <property type="entry name" value="TPI2FAMILY"/>
</dbReference>
<gene>
    <name evidence="19" type="ORF">9_2</name>
</gene>
<evidence type="ECO:0000256" key="11">
    <source>
        <dbReference type="ARBA" id="ARBA00022842"/>
    </source>
</evidence>
<dbReference type="EC" id="5.6.2.2" evidence="6"/>
<dbReference type="Pfam" id="PF01751">
    <property type="entry name" value="Toprim"/>
    <property type="match status" value="1"/>
</dbReference>